<reference evidence="1" key="1">
    <citation type="submission" date="2015-12" db="EMBL/GenBank/DDBJ databases">
        <title>Update maize B73 reference genome by single molecule sequencing technologies.</title>
        <authorList>
            <consortium name="Maize Genome Sequencing Project"/>
            <person name="Ware D."/>
        </authorList>
    </citation>
    <scope>NUCLEOTIDE SEQUENCE [LARGE SCALE GENOMIC DNA]</scope>
    <source>
        <tissue evidence="1">Seedling</tissue>
    </source>
</reference>
<dbReference type="GO" id="GO:0016787">
    <property type="term" value="F:hydrolase activity"/>
    <property type="evidence" value="ECO:0007669"/>
    <property type="project" value="UniProtKB-KW"/>
</dbReference>
<keyword evidence="1" id="KW-0378">Hydrolase</keyword>
<dbReference type="AlphaFoldDB" id="A0A1D6EAT9"/>
<protein>
    <submittedName>
        <fullName evidence="1">Ubiquitin carboxyl-terminal hydrolase</fullName>
    </submittedName>
</protein>
<proteinExistence type="predicted"/>
<evidence type="ECO:0000313" key="1">
    <source>
        <dbReference type="EMBL" id="ONM17474.1"/>
    </source>
</evidence>
<gene>
    <name evidence="1" type="ORF">ZEAMMB73_Zm00001d003678</name>
</gene>
<organism evidence="1">
    <name type="scientific">Zea mays</name>
    <name type="common">Maize</name>
    <dbReference type="NCBI Taxonomy" id="4577"/>
    <lineage>
        <taxon>Eukaryota</taxon>
        <taxon>Viridiplantae</taxon>
        <taxon>Streptophyta</taxon>
        <taxon>Embryophyta</taxon>
        <taxon>Tracheophyta</taxon>
        <taxon>Spermatophyta</taxon>
        <taxon>Magnoliopsida</taxon>
        <taxon>Liliopsida</taxon>
        <taxon>Poales</taxon>
        <taxon>Poaceae</taxon>
        <taxon>PACMAD clade</taxon>
        <taxon>Panicoideae</taxon>
        <taxon>Andropogonodae</taxon>
        <taxon>Andropogoneae</taxon>
        <taxon>Tripsacinae</taxon>
        <taxon>Zea</taxon>
    </lineage>
</organism>
<dbReference type="EMBL" id="CM007648">
    <property type="protein sequence ID" value="ONM17474.1"/>
    <property type="molecule type" value="Genomic_DNA"/>
</dbReference>
<accession>A0A1D6EAT9</accession>
<sequence length="126" mass="14581">MWGPQLHMQHNAFTGGGIHATYNFFDSVFSYALIFLGIDRSLLFALLGFFAPHNMFLLLYKTTEWDFFLSFSLYSSDIGHVLQNITAWHSILDVRHLIINAFLLHAHKLLLLYLSFACCRLNHSSR</sequence>
<name>A0A1D6EAT9_MAIZE</name>